<dbReference type="EMBL" id="BLAH01000143">
    <property type="protein sequence ID" value="GES39940.1"/>
    <property type="molecule type" value="Genomic_DNA"/>
</dbReference>
<comment type="caution">
    <text evidence="1">The sequence shown here is derived from an EMBL/GenBank/DDBJ whole genome shotgun (WGS) entry which is preliminary data.</text>
</comment>
<evidence type="ECO:0000313" key="2">
    <source>
        <dbReference type="Proteomes" id="UP000325466"/>
    </source>
</evidence>
<organism evidence="1 2">
    <name type="scientific">Rhodococcus aetherivorans</name>
    <dbReference type="NCBI Taxonomy" id="191292"/>
    <lineage>
        <taxon>Bacteria</taxon>
        <taxon>Bacillati</taxon>
        <taxon>Actinomycetota</taxon>
        <taxon>Actinomycetes</taxon>
        <taxon>Mycobacteriales</taxon>
        <taxon>Nocardiaceae</taxon>
        <taxon>Rhodococcus</taxon>
    </lineage>
</organism>
<proteinExistence type="predicted"/>
<sequence length="39" mass="4765">MPWAGYRRKKVRRATVEIFVDQAKTTHYLICAWWCLPRI</sequence>
<evidence type="ECO:0008006" key="3">
    <source>
        <dbReference type="Google" id="ProtNLM"/>
    </source>
</evidence>
<accession>A0ABQ0YTN4</accession>
<evidence type="ECO:0000313" key="1">
    <source>
        <dbReference type="EMBL" id="GES39940.1"/>
    </source>
</evidence>
<reference evidence="1 2" key="1">
    <citation type="journal article" date="2018" name="Biodegradation">
        <title>1,4-Dioxane degradation characteristics of Rhodococcus aetherivorans JCM 14343.</title>
        <authorList>
            <person name="Inoue D."/>
            <person name="Tsunoda T."/>
            <person name="Yamamoto N."/>
            <person name="Ike M."/>
            <person name="Sei K."/>
        </authorList>
    </citation>
    <scope>NUCLEOTIDE SEQUENCE [LARGE SCALE GENOMIC DNA]</scope>
    <source>
        <strain evidence="1 2">JCM 14343</strain>
    </source>
</reference>
<dbReference type="Proteomes" id="UP000325466">
    <property type="component" value="Unassembled WGS sequence"/>
</dbReference>
<name>A0ABQ0YTN4_9NOCA</name>
<protein>
    <recommendedName>
        <fullName evidence="3">Mobile element protein</fullName>
    </recommendedName>
</protein>
<gene>
    <name evidence="1" type="ORF">RAJCM14343_5218</name>
</gene>
<keyword evidence="2" id="KW-1185">Reference proteome</keyword>